<proteinExistence type="predicted"/>
<reference evidence="1" key="1">
    <citation type="submission" date="2022-10" db="EMBL/GenBank/DDBJ databases">
        <title>WGS of marine actinomycetes from Thailand.</title>
        <authorList>
            <person name="Thawai C."/>
        </authorList>
    </citation>
    <scope>NUCLEOTIDE SEQUENCE</scope>
    <source>
        <strain evidence="1">SW21</strain>
    </source>
</reference>
<organism evidence="1 2">
    <name type="scientific">Gordonia aquimaris</name>
    <dbReference type="NCBI Taxonomy" id="2984863"/>
    <lineage>
        <taxon>Bacteria</taxon>
        <taxon>Bacillati</taxon>
        <taxon>Actinomycetota</taxon>
        <taxon>Actinomycetes</taxon>
        <taxon>Mycobacteriales</taxon>
        <taxon>Gordoniaceae</taxon>
        <taxon>Gordonia</taxon>
    </lineage>
</organism>
<dbReference type="EMBL" id="JAPKFM010000029">
    <property type="protein sequence ID" value="MCX2966574.1"/>
    <property type="molecule type" value="Genomic_DNA"/>
</dbReference>
<dbReference type="AlphaFoldDB" id="A0A9X3D9M5"/>
<dbReference type="RefSeq" id="WP_235721688.1">
    <property type="nucleotide sequence ID" value="NZ_JAPKFM010000029.1"/>
</dbReference>
<gene>
    <name evidence="1" type="ORF">OSB52_21065</name>
</gene>
<name>A0A9X3D9M5_9ACTN</name>
<dbReference type="Proteomes" id="UP001143347">
    <property type="component" value="Unassembled WGS sequence"/>
</dbReference>
<sequence>MRIEITPSARQHGIADDEIRAVVEYPALRVVLTARRVGTRPVLHIGPAVERGPFIEVIVDIVDPVIAVAFHAMMLRKSLVTNLGIEHLVVPSYGTQRS</sequence>
<evidence type="ECO:0000313" key="2">
    <source>
        <dbReference type="Proteomes" id="UP001143347"/>
    </source>
</evidence>
<evidence type="ECO:0000313" key="1">
    <source>
        <dbReference type="EMBL" id="MCX2966574.1"/>
    </source>
</evidence>
<comment type="caution">
    <text evidence="1">The sequence shown here is derived from an EMBL/GenBank/DDBJ whole genome shotgun (WGS) entry which is preliminary data.</text>
</comment>
<keyword evidence="2" id="KW-1185">Reference proteome</keyword>
<accession>A0A9X3D9M5</accession>
<protein>
    <submittedName>
        <fullName evidence="1">Uncharacterized protein</fullName>
    </submittedName>
</protein>